<evidence type="ECO:0000313" key="27">
    <source>
        <dbReference type="EMBL" id="KAK5167192.1"/>
    </source>
</evidence>
<keyword evidence="19" id="KW-0289">Folate biosynthesis</keyword>
<name>A0AAV9P3A9_9PEZI</name>
<dbReference type="EC" id="4.1.2.25" evidence="11"/>
<dbReference type="GO" id="GO:0004150">
    <property type="term" value="F:dihydroneopterin aldolase activity"/>
    <property type="evidence" value="ECO:0007669"/>
    <property type="project" value="UniProtKB-EC"/>
</dbReference>
<dbReference type="GO" id="GO:0046656">
    <property type="term" value="P:folic acid biosynthetic process"/>
    <property type="evidence" value="ECO:0007669"/>
    <property type="project" value="UniProtKB-KW"/>
</dbReference>
<dbReference type="PANTHER" id="PTHR20941:SF1">
    <property type="entry name" value="FOLIC ACID SYNTHESIS PROTEIN FOL1"/>
    <property type="match status" value="1"/>
</dbReference>
<keyword evidence="14" id="KW-0479">Metal-binding</keyword>
<evidence type="ECO:0000256" key="15">
    <source>
        <dbReference type="ARBA" id="ARBA00022741"/>
    </source>
</evidence>
<comment type="pathway">
    <text evidence="7">Cofactor biosynthesis; tetrahydrofolate biosynthesis; 2-amino-4-hydroxy-6-hydroxymethyl-7,8-dihydropteridine diphosphate from 7,8-dihydroneopterin triphosphate: step 4/4.</text>
</comment>
<comment type="similarity">
    <text evidence="8">In the N-terminal section; belongs to the DHNA family.</text>
</comment>
<proteinExistence type="inferred from homology"/>
<dbReference type="GO" id="GO:0005740">
    <property type="term" value="C:mitochondrial envelope"/>
    <property type="evidence" value="ECO:0007669"/>
    <property type="project" value="TreeGrafter"/>
</dbReference>
<evidence type="ECO:0000313" key="28">
    <source>
        <dbReference type="Proteomes" id="UP001337655"/>
    </source>
</evidence>
<dbReference type="NCBIfam" id="TIGR01496">
    <property type="entry name" value="DHPS"/>
    <property type="match status" value="1"/>
</dbReference>
<dbReference type="GO" id="GO:0046654">
    <property type="term" value="P:tetrahydrofolate biosynthetic process"/>
    <property type="evidence" value="ECO:0007669"/>
    <property type="project" value="TreeGrafter"/>
</dbReference>
<dbReference type="Proteomes" id="UP001337655">
    <property type="component" value="Unassembled WGS sequence"/>
</dbReference>
<dbReference type="PROSITE" id="PS50972">
    <property type="entry name" value="PTERIN_BINDING"/>
    <property type="match status" value="1"/>
</dbReference>
<dbReference type="SUPFAM" id="SSF55083">
    <property type="entry name" value="6-hydroxymethyl-7,8-dihydropterin pyrophosphokinase, HPPK"/>
    <property type="match status" value="1"/>
</dbReference>
<dbReference type="GO" id="GO:0004156">
    <property type="term" value="F:dihydropteroate synthase activity"/>
    <property type="evidence" value="ECO:0007669"/>
    <property type="project" value="UniProtKB-EC"/>
</dbReference>
<dbReference type="GeneID" id="89929257"/>
<organism evidence="27 28">
    <name type="scientific">Saxophila tyrrhenica</name>
    <dbReference type="NCBI Taxonomy" id="1690608"/>
    <lineage>
        <taxon>Eukaryota</taxon>
        <taxon>Fungi</taxon>
        <taxon>Dikarya</taxon>
        <taxon>Ascomycota</taxon>
        <taxon>Pezizomycotina</taxon>
        <taxon>Dothideomycetes</taxon>
        <taxon>Dothideomycetidae</taxon>
        <taxon>Mycosphaerellales</taxon>
        <taxon>Extremaceae</taxon>
        <taxon>Saxophila</taxon>
    </lineage>
</organism>
<dbReference type="SUPFAM" id="SSF51717">
    <property type="entry name" value="Dihydropteroate synthetase-like"/>
    <property type="match status" value="1"/>
</dbReference>
<dbReference type="InterPro" id="IPR000489">
    <property type="entry name" value="Pterin-binding_dom"/>
</dbReference>
<evidence type="ECO:0000256" key="19">
    <source>
        <dbReference type="ARBA" id="ARBA00022909"/>
    </source>
</evidence>
<dbReference type="Gene3D" id="3.30.70.560">
    <property type="entry name" value="7,8-Dihydro-6-hydroxymethylpterin-pyrophosphokinase HPPK"/>
    <property type="match status" value="1"/>
</dbReference>
<dbReference type="PANTHER" id="PTHR20941">
    <property type="entry name" value="FOLATE SYNTHESIS PROTEINS"/>
    <property type="match status" value="1"/>
</dbReference>
<comment type="cofactor">
    <cofactor evidence="4">
        <name>Mg(2+)</name>
        <dbReference type="ChEBI" id="CHEBI:18420"/>
    </cofactor>
</comment>
<dbReference type="GO" id="GO:0046872">
    <property type="term" value="F:metal ion binding"/>
    <property type="evidence" value="ECO:0007669"/>
    <property type="project" value="UniProtKB-KW"/>
</dbReference>
<comment type="catalytic activity">
    <reaction evidence="2">
        <text>6-hydroxymethyl-7,8-dihydropterin + ATP = (7,8-dihydropterin-6-yl)methyl diphosphate + AMP + H(+)</text>
        <dbReference type="Rhea" id="RHEA:11412"/>
        <dbReference type="ChEBI" id="CHEBI:15378"/>
        <dbReference type="ChEBI" id="CHEBI:30616"/>
        <dbReference type="ChEBI" id="CHEBI:44841"/>
        <dbReference type="ChEBI" id="CHEBI:72950"/>
        <dbReference type="ChEBI" id="CHEBI:456215"/>
        <dbReference type="EC" id="2.7.6.3"/>
    </reaction>
</comment>
<comment type="caution">
    <text evidence="27">The sequence shown here is derived from an EMBL/GenBank/DDBJ whole genome shotgun (WGS) entry which is preliminary data.</text>
</comment>
<evidence type="ECO:0000256" key="21">
    <source>
        <dbReference type="ARBA" id="ARBA00058009"/>
    </source>
</evidence>
<dbReference type="CDD" id="cd00483">
    <property type="entry name" value="HPPK"/>
    <property type="match status" value="1"/>
</dbReference>
<evidence type="ECO:0000256" key="24">
    <source>
        <dbReference type="ARBA" id="ARBA00068111"/>
    </source>
</evidence>
<keyword evidence="16" id="KW-0418">Kinase</keyword>
<feature type="compositionally biased region" description="Basic and acidic residues" evidence="25">
    <location>
        <begin position="235"/>
        <end position="249"/>
    </location>
</feature>
<evidence type="ECO:0000256" key="3">
    <source>
        <dbReference type="ARBA" id="ARBA00001353"/>
    </source>
</evidence>
<dbReference type="Pfam" id="PF01288">
    <property type="entry name" value="HPPK"/>
    <property type="match status" value="1"/>
</dbReference>
<dbReference type="NCBIfam" id="TIGR01498">
    <property type="entry name" value="folK"/>
    <property type="match status" value="1"/>
</dbReference>
<evidence type="ECO:0000259" key="26">
    <source>
        <dbReference type="PROSITE" id="PS50972"/>
    </source>
</evidence>
<comment type="pathway">
    <text evidence="6">Cofactor biosynthesis; tetrahydrofolate biosynthesis; 2-amino-4-hydroxy-6-hydroxymethyl-7,8-dihydropteridine diphosphate from 7,8-dihydroneopterin triphosphate: step 3/4.</text>
</comment>
<dbReference type="CDD" id="cd00739">
    <property type="entry name" value="DHPS"/>
    <property type="match status" value="1"/>
</dbReference>
<keyword evidence="28" id="KW-1185">Reference proteome</keyword>
<dbReference type="EMBL" id="JAVRRT010000012">
    <property type="protein sequence ID" value="KAK5167192.1"/>
    <property type="molecule type" value="Genomic_DNA"/>
</dbReference>
<dbReference type="GO" id="GO:0016301">
    <property type="term" value="F:kinase activity"/>
    <property type="evidence" value="ECO:0007669"/>
    <property type="project" value="UniProtKB-KW"/>
</dbReference>
<dbReference type="EC" id="2.5.1.15" evidence="10"/>
<feature type="compositionally biased region" description="Basic and acidic residues" evidence="25">
    <location>
        <begin position="154"/>
        <end position="172"/>
    </location>
</feature>
<gene>
    <name evidence="27" type="primary">FOL1</name>
    <name evidence="27" type="ORF">LTR77_007923</name>
</gene>
<evidence type="ECO:0000256" key="7">
    <source>
        <dbReference type="ARBA" id="ARBA00005051"/>
    </source>
</evidence>
<evidence type="ECO:0000256" key="2">
    <source>
        <dbReference type="ARBA" id="ARBA00000198"/>
    </source>
</evidence>
<comment type="catalytic activity">
    <reaction evidence="1">
        <text>(7,8-dihydropterin-6-yl)methyl diphosphate + 4-aminobenzoate = 7,8-dihydropteroate + diphosphate</text>
        <dbReference type="Rhea" id="RHEA:19949"/>
        <dbReference type="ChEBI" id="CHEBI:17836"/>
        <dbReference type="ChEBI" id="CHEBI:17839"/>
        <dbReference type="ChEBI" id="CHEBI:33019"/>
        <dbReference type="ChEBI" id="CHEBI:72950"/>
        <dbReference type="EC" id="2.5.1.15"/>
    </reaction>
</comment>
<dbReference type="InterPro" id="IPR045031">
    <property type="entry name" value="DHP_synth-like"/>
</dbReference>
<evidence type="ECO:0000256" key="4">
    <source>
        <dbReference type="ARBA" id="ARBA00001946"/>
    </source>
</evidence>
<dbReference type="InterPro" id="IPR011005">
    <property type="entry name" value="Dihydropteroate_synth-like_sf"/>
</dbReference>
<dbReference type="InterPro" id="IPR006390">
    <property type="entry name" value="DHP_synth_dom"/>
</dbReference>
<evidence type="ECO:0000256" key="14">
    <source>
        <dbReference type="ARBA" id="ARBA00022723"/>
    </source>
</evidence>
<comment type="similarity">
    <text evidence="9">In the C-terminal section; belongs to the DHPS family.</text>
</comment>
<evidence type="ECO:0000256" key="1">
    <source>
        <dbReference type="ARBA" id="ARBA00000012"/>
    </source>
</evidence>
<accession>A0AAV9P3A9</accession>
<evidence type="ECO:0000256" key="8">
    <source>
        <dbReference type="ARBA" id="ARBA00009640"/>
    </source>
</evidence>
<comment type="function">
    <text evidence="21">Catalyzes three sequential steps of tetrahydrofolate biosynthesis.</text>
</comment>
<dbReference type="GO" id="GO:0005524">
    <property type="term" value="F:ATP binding"/>
    <property type="evidence" value="ECO:0007669"/>
    <property type="project" value="UniProtKB-KW"/>
</dbReference>
<keyword evidence="20" id="KW-0511">Multifunctional enzyme</keyword>
<evidence type="ECO:0000256" key="12">
    <source>
        <dbReference type="ARBA" id="ARBA00013253"/>
    </source>
</evidence>
<evidence type="ECO:0000256" key="6">
    <source>
        <dbReference type="ARBA" id="ARBA00005013"/>
    </source>
</evidence>
<evidence type="ECO:0000256" key="22">
    <source>
        <dbReference type="ARBA" id="ARBA00061548"/>
    </source>
</evidence>
<keyword evidence="15" id="KW-0547">Nucleotide-binding</keyword>
<evidence type="ECO:0000256" key="23">
    <source>
        <dbReference type="ARBA" id="ARBA00067568"/>
    </source>
</evidence>
<dbReference type="AlphaFoldDB" id="A0AAV9P3A9"/>
<feature type="compositionally biased region" description="Acidic residues" evidence="25">
    <location>
        <begin position="258"/>
        <end position="267"/>
    </location>
</feature>
<evidence type="ECO:0000256" key="5">
    <source>
        <dbReference type="ARBA" id="ARBA00004763"/>
    </source>
</evidence>
<evidence type="ECO:0000256" key="11">
    <source>
        <dbReference type="ARBA" id="ARBA00013043"/>
    </source>
</evidence>
<feature type="compositionally biased region" description="Basic and acidic residues" evidence="25">
    <location>
        <begin position="187"/>
        <end position="204"/>
    </location>
</feature>
<feature type="region of interest" description="Disordered" evidence="25">
    <location>
        <begin position="150"/>
        <end position="286"/>
    </location>
</feature>
<sequence length="744" mass="81976">MIDAHYRPSDELRKALHTSDTRFTNRLEVKLFIGGTTQILLSSRHRCTHFGADASSGAWIDLTVRLTGRLSNQQTSQTDTLASQLEYLHQAVVDTVRSLKESKGTENSEPSTFDVSAIARALVDQRHRFVSVMDIQWVEAATVFNERPLSKGKATAEVETAERSSSKEDRTDSSLVGETAILNDTDSTAKHSDDAHELKTHVEDAENVQADGAEDKDDEMSLSMAEAEAATPAESRADDEVAKHPDNRNKVQMFTENAESDQADQVDDGTTLDMTNGEDAMPTGPDDGMVFIALGSNVGDRLKNIEDACNLMDADPDVRVLRTSSLYETPPMYVEDQERFLNGVCEIATKLQPIHLLDRLQAIEQQLGRVKLIEKGPRTVDLDILFYRDERMNTERLVLPHPLMMERDFVLRPFYDLIQPSRRRGLLGESVEKQVTRAFHKIKGQADPSFAHTPLAAGSSPLQSDFSERQTRVMSILNTTPDSFSDGGTHDISDGDGLRRTIESHVAAGATMIDVGGQSSRPNAPDITADEEIARVVPAIEMIRSLPGAEKITISIDTYRAAVAEVAVNTGAHVVNDISAGQLDPDMLPTVARLGCTYVMMHMRGTPSTMQSEENTQYPNGLITTIRDELGARIDAAMEAGIRRWRIILDPGIGFSKTQQQNLEILQSGRGLHKGKCRNMPWLVGSSRKGFVGKITGVEEPRERTWGTAATVTAAIRGGADIVRVHDVKEMVEVAKMADAIYRR</sequence>
<dbReference type="RefSeq" id="XP_064657000.1">
    <property type="nucleotide sequence ID" value="XM_064805158.1"/>
</dbReference>
<evidence type="ECO:0000256" key="20">
    <source>
        <dbReference type="ARBA" id="ARBA00023268"/>
    </source>
</evidence>
<comment type="catalytic activity">
    <reaction evidence="3">
        <text>7,8-dihydroneopterin = 6-hydroxymethyl-7,8-dihydropterin + glycolaldehyde</text>
        <dbReference type="Rhea" id="RHEA:10540"/>
        <dbReference type="ChEBI" id="CHEBI:17001"/>
        <dbReference type="ChEBI" id="CHEBI:17071"/>
        <dbReference type="ChEBI" id="CHEBI:44841"/>
        <dbReference type="EC" id="4.1.2.25"/>
    </reaction>
</comment>
<feature type="domain" description="Pterin-binding" evidence="26">
    <location>
        <begin position="471"/>
        <end position="736"/>
    </location>
</feature>
<dbReference type="PROSITE" id="PS00793">
    <property type="entry name" value="DHPS_2"/>
    <property type="match status" value="1"/>
</dbReference>
<dbReference type="InterPro" id="IPR000550">
    <property type="entry name" value="Hppk"/>
</dbReference>
<keyword evidence="17" id="KW-0067">ATP-binding</keyword>
<comment type="pathway">
    <text evidence="5">Cofactor biosynthesis; tetrahydrofolate biosynthesis; 7,8-dihydrofolate from 2-amino-4-hydroxy-6-hydroxymethyl-7,8-dihydropteridine diphosphate and 4-aminobenzoate: step 1/2.</text>
</comment>
<evidence type="ECO:0000256" key="16">
    <source>
        <dbReference type="ARBA" id="ARBA00022777"/>
    </source>
</evidence>
<evidence type="ECO:0000256" key="25">
    <source>
        <dbReference type="SAM" id="MobiDB-lite"/>
    </source>
</evidence>
<dbReference type="EC" id="2.7.6.3" evidence="12"/>
<dbReference type="Pfam" id="PF00809">
    <property type="entry name" value="Pterin_bind"/>
    <property type="match status" value="1"/>
</dbReference>
<comment type="similarity">
    <text evidence="22">In the central section; belongs to the HPPK family.</text>
</comment>
<protein>
    <recommendedName>
        <fullName evidence="23">Folic acid synthesis protein FOL1</fullName>
        <ecNumber evidence="10">2.5.1.15</ecNumber>
        <ecNumber evidence="12">2.7.6.3</ecNumber>
        <ecNumber evidence="11">4.1.2.25</ecNumber>
    </recommendedName>
    <alternativeName>
        <fullName evidence="24">Folic acid synthesis protein fol1</fullName>
    </alternativeName>
</protein>
<evidence type="ECO:0000256" key="9">
    <source>
        <dbReference type="ARBA" id="ARBA00009951"/>
    </source>
</evidence>
<dbReference type="FunFam" id="3.20.20.20:FF:000006">
    <property type="entry name" value="Dihydropteroate synthase"/>
    <property type="match status" value="1"/>
</dbReference>
<evidence type="ECO:0000256" key="18">
    <source>
        <dbReference type="ARBA" id="ARBA00022842"/>
    </source>
</evidence>
<dbReference type="Gene3D" id="3.20.20.20">
    <property type="entry name" value="Dihydropteroate synthase-like"/>
    <property type="match status" value="1"/>
</dbReference>
<evidence type="ECO:0000256" key="10">
    <source>
        <dbReference type="ARBA" id="ARBA00012458"/>
    </source>
</evidence>
<dbReference type="GO" id="GO:0003848">
    <property type="term" value="F:2-amino-4-hydroxy-6-hydroxymethyldihydropteridine diphosphokinase activity"/>
    <property type="evidence" value="ECO:0007669"/>
    <property type="project" value="UniProtKB-EC"/>
</dbReference>
<reference evidence="27 28" key="1">
    <citation type="submission" date="2023-08" db="EMBL/GenBank/DDBJ databases">
        <title>Black Yeasts Isolated from many extreme environments.</title>
        <authorList>
            <person name="Coleine C."/>
            <person name="Stajich J.E."/>
            <person name="Selbmann L."/>
        </authorList>
    </citation>
    <scope>NUCLEOTIDE SEQUENCE [LARGE SCALE GENOMIC DNA]</scope>
    <source>
        <strain evidence="27 28">CCFEE 5935</strain>
    </source>
</reference>
<keyword evidence="18" id="KW-0460">Magnesium</keyword>
<keyword evidence="13" id="KW-0808">Transferase</keyword>
<evidence type="ECO:0000256" key="17">
    <source>
        <dbReference type="ARBA" id="ARBA00022840"/>
    </source>
</evidence>
<dbReference type="InterPro" id="IPR035907">
    <property type="entry name" value="Hppk_sf"/>
</dbReference>
<evidence type="ECO:0000256" key="13">
    <source>
        <dbReference type="ARBA" id="ARBA00022679"/>
    </source>
</evidence>